<dbReference type="Gene3D" id="3.10.450.50">
    <property type="match status" value="1"/>
</dbReference>
<feature type="domain" description="SnoaL-like" evidence="2">
    <location>
        <begin position="26"/>
        <end position="150"/>
    </location>
</feature>
<feature type="coiled-coil region" evidence="1">
    <location>
        <begin position="3"/>
        <end position="37"/>
    </location>
</feature>
<proteinExistence type="predicted"/>
<keyword evidence="1" id="KW-0175">Coiled coil</keyword>
<sequence>MTIEDLQRKIVELEQKIKELESRVQILEDINEIKELQRRYVDALICTEWDECAECFSEDAVVDVYLHKPVHGKENIRRWFKEELSKTHAGKEGDFVVHPIIKVEGDKAKGRWLLYMMYMYPRTGQSLFWVQGYYKNEYVKEKGKWKISLMTWTERLGLPGGGPPTGLW</sequence>
<comment type="caution">
    <text evidence="3">The sequence shown here is derived from an EMBL/GenBank/DDBJ whole genome shotgun (WGS) entry which is preliminary data.</text>
</comment>
<dbReference type="Pfam" id="PF13577">
    <property type="entry name" value="SnoaL_4"/>
    <property type="match status" value="1"/>
</dbReference>
<dbReference type="EMBL" id="DSOL01000050">
    <property type="protein sequence ID" value="HEN27411.1"/>
    <property type="molecule type" value="Genomic_DNA"/>
</dbReference>
<protein>
    <submittedName>
        <fullName evidence="3">Nuclear transport factor 2 family protein</fullName>
    </submittedName>
</protein>
<evidence type="ECO:0000256" key="1">
    <source>
        <dbReference type="SAM" id="Coils"/>
    </source>
</evidence>
<evidence type="ECO:0000313" key="3">
    <source>
        <dbReference type="EMBL" id="HEN27411.1"/>
    </source>
</evidence>
<dbReference type="InterPro" id="IPR037401">
    <property type="entry name" value="SnoaL-like"/>
</dbReference>
<dbReference type="AlphaFoldDB" id="A0A7C2P0S7"/>
<gene>
    <name evidence="3" type="ORF">ENQ77_01845</name>
</gene>
<dbReference type="InterPro" id="IPR032710">
    <property type="entry name" value="NTF2-like_dom_sf"/>
</dbReference>
<organism evidence="3">
    <name type="scientific">candidate division WOR-3 bacterium</name>
    <dbReference type="NCBI Taxonomy" id="2052148"/>
    <lineage>
        <taxon>Bacteria</taxon>
        <taxon>Bacteria division WOR-3</taxon>
    </lineage>
</organism>
<dbReference type="SUPFAM" id="SSF54427">
    <property type="entry name" value="NTF2-like"/>
    <property type="match status" value="1"/>
</dbReference>
<reference evidence="3" key="1">
    <citation type="journal article" date="2020" name="mSystems">
        <title>Genome- and Community-Level Interaction Insights into Carbon Utilization and Element Cycling Functions of Hydrothermarchaeota in Hydrothermal Sediment.</title>
        <authorList>
            <person name="Zhou Z."/>
            <person name="Liu Y."/>
            <person name="Xu W."/>
            <person name="Pan J."/>
            <person name="Luo Z.H."/>
            <person name="Li M."/>
        </authorList>
    </citation>
    <scope>NUCLEOTIDE SEQUENCE [LARGE SCALE GENOMIC DNA]</scope>
    <source>
        <strain evidence="3">SpSt-34</strain>
    </source>
</reference>
<evidence type="ECO:0000259" key="2">
    <source>
        <dbReference type="Pfam" id="PF13577"/>
    </source>
</evidence>
<accession>A0A7C2P0S7</accession>
<name>A0A7C2P0S7_UNCW3</name>